<dbReference type="EMBL" id="CAICTM010000872">
    <property type="protein sequence ID" value="CAB9517687.1"/>
    <property type="molecule type" value="Genomic_DNA"/>
</dbReference>
<dbReference type="InterPro" id="IPR011050">
    <property type="entry name" value="Pectin_lyase_fold/virulence"/>
</dbReference>
<accession>A0A9N8EA86</accession>
<dbReference type="InterPro" id="IPR012334">
    <property type="entry name" value="Pectin_lyas_fold"/>
</dbReference>
<gene>
    <name evidence="2" type="ORF">SEMRO_873_G214100.1</name>
</gene>
<comment type="caution">
    <text evidence="2">The sequence shown here is derived from an EMBL/GenBank/DDBJ whole genome shotgun (WGS) entry which is preliminary data.</text>
</comment>
<reference evidence="2" key="1">
    <citation type="submission" date="2020-06" db="EMBL/GenBank/DDBJ databases">
        <authorList>
            <consortium name="Plant Systems Biology data submission"/>
        </authorList>
    </citation>
    <scope>NUCLEOTIDE SEQUENCE</scope>
    <source>
        <strain evidence="2">D6</strain>
    </source>
</reference>
<protein>
    <recommendedName>
        <fullName evidence="4">Right handed beta helix domain-containing protein</fullName>
    </recommendedName>
</protein>
<evidence type="ECO:0000256" key="1">
    <source>
        <dbReference type="SAM" id="SignalP"/>
    </source>
</evidence>
<dbReference type="PANTHER" id="PTHR36453">
    <property type="entry name" value="SECRETED PROTEIN-RELATED"/>
    <property type="match status" value="1"/>
</dbReference>
<dbReference type="Gene3D" id="2.160.20.10">
    <property type="entry name" value="Single-stranded right-handed beta-helix, Pectin lyase-like"/>
    <property type="match status" value="2"/>
</dbReference>
<dbReference type="PANTHER" id="PTHR36453:SF1">
    <property type="entry name" value="RIGHT HANDED BETA HELIX DOMAIN-CONTAINING PROTEIN"/>
    <property type="match status" value="1"/>
</dbReference>
<dbReference type="SMART" id="SM00710">
    <property type="entry name" value="PbH1"/>
    <property type="match status" value="4"/>
</dbReference>
<dbReference type="AlphaFoldDB" id="A0A9N8EA86"/>
<dbReference type="SUPFAM" id="SSF51126">
    <property type="entry name" value="Pectin lyase-like"/>
    <property type="match status" value="1"/>
</dbReference>
<feature type="signal peptide" evidence="1">
    <location>
        <begin position="1"/>
        <end position="30"/>
    </location>
</feature>
<keyword evidence="3" id="KW-1185">Reference proteome</keyword>
<feature type="chain" id="PRO_5040305574" description="Right handed beta helix domain-containing protein" evidence="1">
    <location>
        <begin position="31"/>
        <end position="846"/>
    </location>
</feature>
<evidence type="ECO:0000313" key="2">
    <source>
        <dbReference type="EMBL" id="CAB9517687.1"/>
    </source>
</evidence>
<dbReference type="OrthoDB" id="5949092at2759"/>
<evidence type="ECO:0008006" key="4">
    <source>
        <dbReference type="Google" id="ProtNLM"/>
    </source>
</evidence>
<proteinExistence type="predicted"/>
<evidence type="ECO:0000313" key="3">
    <source>
        <dbReference type="Proteomes" id="UP001153069"/>
    </source>
</evidence>
<dbReference type="Proteomes" id="UP001153069">
    <property type="component" value="Unassembled WGS sequence"/>
</dbReference>
<dbReference type="InterPro" id="IPR006626">
    <property type="entry name" value="PbH1"/>
</dbReference>
<sequence>MMTSRTSLLPATPLKLLVTVWLGILSSIQARQWPLRASNKDHVPASFDCEMRKAAYAYGKKLIPRHGKFEALYWALDLKHCNVDLSKDEHGELLTRDGTATSRRHLKRKGHEEIASIPPDAVFVAVDGTDDDVDSGTLSSPFQSLQKAVDYAATHTSSKHVRVREGVFYLNQTLLLTPQHSGLQILAYPGESPTFSGGIPLQIINEWKPYHPPNNKNKTNIWVTSLGNQLDGEMPGLQINGVRSTVARYPNMDGGIEVSCGYGCMIPGNQATWDPPKNANKQKQKVVHYTDSNKTRARPNGGWFEHYTIGVHGPCDVYDPPVSYWCSEHPSGGGAFAFITPSGMTPKDAAVLPNGPYYSDQSMQEDARIFVWRPARWANWMFRVGAYNNQTQHVTFGAGGNQGARGEKQGGDWFIENLLEELDSPNEFYYDPRTHKLYLWYNGTGAPPPDTEMVVPQLRTLVNATGTQWNPVVNITLRGITFRATRYTYMDPHGVPSGGDWALERNGAVFLQGTRQMTLDQCTFERLDSNGVMISGYNRNTTVQNCDFAYIGGTAMASWGYTNETDTDPGRPGVHLQGAPAAGVDGTDGEHPKYNTIQGCTAREVGLYEKQASFYMQAKTAYSTLTGNVFFNGPRAGINFNDGFAGGDELYHNLVFSTCRESGDHGPFNSWDRQPFLTYKDGLEEPTMFSEWRRIHHNFFIDNYSPQENVDNDDGSARFHTHDNFFVYGGQGMKNDFGGCDNWHYRNIYAYVGKAIFSMKQIKGHEDHFFENRVIMTQENVGSFQCDGDGAFVFGNNSYYTASGNVTECKMSLEEWQRHGNDLNSTSSEYPKDDEIIHWAKSLLGF</sequence>
<organism evidence="2 3">
    <name type="scientific">Seminavis robusta</name>
    <dbReference type="NCBI Taxonomy" id="568900"/>
    <lineage>
        <taxon>Eukaryota</taxon>
        <taxon>Sar</taxon>
        <taxon>Stramenopiles</taxon>
        <taxon>Ochrophyta</taxon>
        <taxon>Bacillariophyta</taxon>
        <taxon>Bacillariophyceae</taxon>
        <taxon>Bacillariophycidae</taxon>
        <taxon>Naviculales</taxon>
        <taxon>Naviculaceae</taxon>
        <taxon>Seminavis</taxon>
    </lineage>
</organism>
<name>A0A9N8EA86_9STRA</name>
<keyword evidence="1" id="KW-0732">Signal</keyword>